<evidence type="ECO:0000313" key="2">
    <source>
        <dbReference type="Proteomes" id="UP000241854"/>
    </source>
</evidence>
<organism evidence="1 2">
    <name type="scientific">Campylobacter concisus</name>
    <dbReference type="NCBI Taxonomy" id="199"/>
    <lineage>
        <taxon>Bacteria</taxon>
        <taxon>Pseudomonadati</taxon>
        <taxon>Campylobacterota</taxon>
        <taxon>Epsilonproteobacteria</taxon>
        <taxon>Campylobacterales</taxon>
        <taxon>Campylobacteraceae</taxon>
        <taxon>Campylobacter</taxon>
    </lineage>
</organism>
<keyword evidence="1" id="KW-0614">Plasmid</keyword>
<reference evidence="1 2" key="1">
    <citation type="journal article" date="2018" name="Emerg. Microbes Infect.">
        <title>Genomic analysis of oral Campylobacter concisus strains identified a potential bacterial molecular marker associated with active Crohn's disease.</title>
        <authorList>
            <person name="Liu F."/>
            <person name="Ma R."/>
            <person name="Tay C.Y.A."/>
            <person name="Octavia S."/>
            <person name="Lan R."/>
            <person name="Chung H.K.L."/>
            <person name="Riordan S.M."/>
            <person name="Grimm M.C."/>
            <person name="Leong R.W."/>
            <person name="Tanaka M.M."/>
            <person name="Connor S."/>
            <person name="Zhang L."/>
        </authorList>
    </citation>
    <scope>NUCLEOTIDE SEQUENCE [LARGE SCALE GENOMIC DNA]</scope>
    <source>
        <strain evidence="1 2">P2CDO4</strain>
        <plasmid evidence="1">pICON</plasmid>
    </source>
</reference>
<evidence type="ECO:0000313" key="1">
    <source>
        <dbReference type="EMBL" id="AVX45022.1"/>
    </source>
</evidence>
<geneLocation type="plasmid" evidence="2">
    <name>picon</name>
</geneLocation>
<dbReference type="EMBL" id="CP021643">
    <property type="protein sequence ID" value="AVX45022.1"/>
    <property type="molecule type" value="Genomic_DNA"/>
</dbReference>
<gene>
    <name evidence="1" type="ORF">CCS77_2016</name>
</gene>
<sequence length="67" mass="7802">MRNFKELEKFIKDEIAEIENDERYHYASASVLINAPLALIQTEMRAKMNAYKGVLEKVKELEGVKDE</sequence>
<proteinExistence type="predicted"/>
<accession>A0A2R4P2W4</accession>
<dbReference type="Proteomes" id="UP000241854">
    <property type="component" value="Plasmid pICON"/>
</dbReference>
<dbReference type="RefSeq" id="WP_107917326.1">
    <property type="nucleotide sequence ID" value="NZ_CP021643.1"/>
</dbReference>
<name>A0A2R4P2W4_9BACT</name>
<protein>
    <submittedName>
        <fullName evidence="1">Uncharacterized protein</fullName>
    </submittedName>
</protein>
<dbReference type="AlphaFoldDB" id="A0A2R4P2W4"/>